<dbReference type="WBParaSite" id="ACRNAN_scaffold7081.g27027.t1">
    <property type="protein sequence ID" value="ACRNAN_scaffold7081.g27027.t1"/>
    <property type="gene ID" value="ACRNAN_scaffold7081.g27027"/>
</dbReference>
<dbReference type="Proteomes" id="UP000887540">
    <property type="component" value="Unplaced"/>
</dbReference>
<evidence type="ECO:0000313" key="1">
    <source>
        <dbReference type="Proteomes" id="UP000887540"/>
    </source>
</evidence>
<organism evidence="1 2">
    <name type="scientific">Acrobeloides nanus</name>
    <dbReference type="NCBI Taxonomy" id="290746"/>
    <lineage>
        <taxon>Eukaryota</taxon>
        <taxon>Metazoa</taxon>
        <taxon>Ecdysozoa</taxon>
        <taxon>Nematoda</taxon>
        <taxon>Chromadorea</taxon>
        <taxon>Rhabditida</taxon>
        <taxon>Tylenchina</taxon>
        <taxon>Cephalobomorpha</taxon>
        <taxon>Cephaloboidea</taxon>
        <taxon>Cephalobidae</taxon>
        <taxon>Acrobeloides</taxon>
    </lineage>
</organism>
<protein>
    <submittedName>
        <fullName evidence="2">Uncharacterized protein</fullName>
    </submittedName>
</protein>
<reference evidence="2" key="1">
    <citation type="submission" date="2022-11" db="UniProtKB">
        <authorList>
            <consortium name="WormBaseParasite"/>
        </authorList>
    </citation>
    <scope>IDENTIFICATION</scope>
</reference>
<proteinExistence type="predicted"/>
<accession>A0A914EBJ7</accession>
<dbReference type="AlphaFoldDB" id="A0A914EBJ7"/>
<sequence length="82" mass="10033">MQSYYKCVKRLNEVYPAPPWLSIRKQKYTISRTVEKHIMENSSNLNQISYGNNYLSGHYHEKLKTWLKVQWKYLQDMNQLNY</sequence>
<name>A0A914EBJ7_9BILA</name>
<evidence type="ECO:0000313" key="2">
    <source>
        <dbReference type="WBParaSite" id="ACRNAN_scaffold7081.g27027.t1"/>
    </source>
</evidence>
<keyword evidence="1" id="KW-1185">Reference proteome</keyword>